<protein>
    <recommendedName>
        <fullName evidence="5">PepSY domain-containing protein</fullName>
    </recommendedName>
</protein>
<dbReference type="RefSeq" id="WP_144851230.1">
    <property type="nucleotide sequence ID" value="NZ_VMRJ01000005.1"/>
</dbReference>
<dbReference type="OrthoDB" id="886234at2"/>
<keyword evidence="2" id="KW-0732">Signal</keyword>
<keyword evidence="4" id="KW-1185">Reference proteome</keyword>
<name>A0A558BPF1_9BACT</name>
<dbReference type="AlphaFoldDB" id="A0A558BPF1"/>
<evidence type="ECO:0000313" key="4">
    <source>
        <dbReference type="Proteomes" id="UP000317624"/>
    </source>
</evidence>
<dbReference type="PROSITE" id="PS51257">
    <property type="entry name" value="PROKAR_LIPOPROTEIN"/>
    <property type="match status" value="1"/>
</dbReference>
<dbReference type="EMBL" id="VMRJ01000005">
    <property type="protein sequence ID" value="TVT38399.1"/>
    <property type="molecule type" value="Genomic_DNA"/>
</dbReference>
<evidence type="ECO:0000256" key="1">
    <source>
        <dbReference type="SAM" id="MobiDB-lite"/>
    </source>
</evidence>
<organism evidence="3 4">
    <name type="scientific">Hymenobacter setariae</name>
    <dbReference type="NCBI Taxonomy" id="2594794"/>
    <lineage>
        <taxon>Bacteria</taxon>
        <taxon>Pseudomonadati</taxon>
        <taxon>Bacteroidota</taxon>
        <taxon>Cytophagia</taxon>
        <taxon>Cytophagales</taxon>
        <taxon>Hymenobacteraceae</taxon>
        <taxon>Hymenobacter</taxon>
    </lineage>
</organism>
<comment type="caution">
    <text evidence="3">The sequence shown here is derived from an EMBL/GenBank/DDBJ whole genome shotgun (WGS) entry which is preliminary data.</text>
</comment>
<proteinExistence type="predicted"/>
<sequence>MTTKLFSLLALGAGVLASCQPTPNTTTSTTPPADATPTAAATSAPDEASARTAVARYIQTLPNATLYVPDSARVNDNEATWQVLVPRTDWANRMPNRARFEVDKQTGQVSSQPVK</sequence>
<dbReference type="Proteomes" id="UP000317624">
    <property type="component" value="Unassembled WGS sequence"/>
</dbReference>
<evidence type="ECO:0000256" key="2">
    <source>
        <dbReference type="SAM" id="SignalP"/>
    </source>
</evidence>
<feature type="region of interest" description="Disordered" evidence="1">
    <location>
        <begin position="17"/>
        <end position="47"/>
    </location>
</feature>
<feature type="signal peptide" evidence="2">
    <location>
        <begin position="1"/>
        <end position="17"/>
    </location>
</feature>
<evidence type="ECO:0008006" key="5">
    <source>
        <dbReference type="Google" id="ProtNLM"/>
    </source>
</evidence>
<evidence type="ECO:0000313" key="3">
    <source>
        <dbReference type="EMBL" id="TVT38399.1"/>
    </source>
</evidence>
<accession>A0A558BPF1</accession>
<reference evidence="3 4" key="1">
    <citation type="submission" date="2019-07" db="EMBL/GenBank/DDBJ databases">
        <title>Hymenobacter sp. straun FUR1 Genome sequencing and assembly.</title>
        <authorList>
            <person name="Chhetri G."/>
        </authorList>
    </citation>
    <scope>NUCLEOTIDE SEQUENCE [LARGE SCALE GENOMIC DNA]</scope>
    <source>
        <strain evidence="3 4">Fur1</strain>
    </source>
</reference>
<feature type="chain" id="PRO_5035193643" description="PepSY domain-containing protein" evidence="2">
    <location>
        <begin position="18"/>
        <end position="115"/>
    </location>
</feature>
<gene>
    <name evidence="3" type="ORF">FNT36_19590</name>
</gene>